<dbReference type="Proteomes" id="UP001321018">
    <property type="component" value="Unassembled WGS sequence"/>
</dbReference>
<keyword evidence="1" id="KW-1133">Transmembrane helix</keyword>
<feature type="transmembrane region" description="Helical" evidence="1">
    <location>
        <begin position="409"/>
        <end position="429"/>
    </location>
</feature>
<sequence length="597" mass="64166">MRRSVLNFVLAIGFFAVAAGILVARGAPASSYESSIYLGTPQAMWVAIGFALAIAVGTVLSCRGSQQAAGIGLGATAMIAVVALPAIRNYRFSGMGDSLTHLGWVRDFVDGAMYPHELFYPGLHSIASVFHLVGGIPLERAVLLSVVFLFVPFVIFVPLVVRDMTGSAAAVGFAAIASWMILPINNVATHMGAHTNSNALFLVPVVIFAFVAYTRRRTDLETLPLGISPLGALIFLTGAGLLLVHPQQMVNVVVMLVAISAVQFLARRRYEDHPMSQHAPAYAHAFSLGGLFLVWAASNERFRDAFSGLIYGLFAADIGASSEVDQRGASLTEIGGSISELFVKMFLVSALVSLVVGLFILLTWVGRTRLDLETKSFVTYFVGALVPLTGMFLVYFIGTPTMAFRQVGFIFVLLTILSGIALAHGVGWLSGVITAPGANAVASLFLGACLVLALLTVFSTPYIYTPTQHVTDQQYSGYESSFEHGEETTPYAGFGFGVERYGHGVHGVERNVSATYSAGTEGVVDAEAFNEGNYTGAYHTDRYYFVVTQYDETRELEVYQGLHHDQAALEGIDSSDSANKFLSNDEYRLYAVHNASA</sequence>
<reference evidence="2 4" key="1">
    <citation type="submission" date="2022-09" db="EMBL/GenBank/DDBJ databases">
        <title>Enrichment on poylsaccharides allowed isolation of novel metabolic and taxonomic groups of Haloarchaea.</title>
        <authorList>
            <person name="Sorokin D.Y."/>
            <person name="Elcheninov A.G."/>
            <person name="Khizhniak T.V."/>
            <person name="Kolganova T.V."/>
            <person name="Kublanov I.V."/>
        </authorList>
    </citation>
    <scope>NUCLEOTIDE SEQUENCE</scope>
    <source>
        <strain evidence="3 4">AArc-m2/3/4</strain>
        <strain evidence="2">AArc-xg1-1</strain>
    </source>
</reference>
<feature type="transmembrane region" description="Helical" evidence="1">
    <location>
        <begin position="141"/>
        <end position="161"/>
    </location>
</feature>
<feature type="transmembrane region" description="Helical" evidence="1">
    <location>
        <begin position="42"/>
        <end position="61"/>
    </location>
</feature>
<feature type="transmembrane region" description="Helical" evidence="1">
    <location>
        <begin position="249"/>
        <end position="267"/>
    </location>
</feature>
<feature type="transmembrane region" description="Helical" evidence="1">
    <location>
        <begin position="441"/>
        <end position="464"/>
    </location>
</feature>
<protein>
    <submittedName>
        <fullName evidence="2">Uncharacterized protein</fullName>
    </submittedName>
</protein>
<feature type="transmembrane region" description="Helical" evidence="1">
    <location>
        <begin position="377"/>
        <end position="397"/>
    </location>
</feature>
<accession>A0AAP2YZZ4</accession>
<feature type="transmembrane region" description="Helical" evidence="1">
    <location>
        <begin position="197"/>
        <end position="213"/>
    </location>
</feature>
<dbReference type="RefSeq" id="WP_338004539.1">
    <property type="nucleotide sequence ID" value="NZ_JAOPKA010000010.1"/>
</dbReference>
<feature type="transmembrane region" description="Helical" evidence="1">
    <location>
        <begin position="225"/>
        <end position="243"/>
    </location>
</feature>
<evidence type="ECO:0000313" key="2">
    <source>
        <dbReference type="EMBL" id="MCU4742719.1"/>
    </source>
</evidence>
<feature type="transmembrane region" description="Helical" evidence="1">
    <location>
        <begin position="341"/>
        <end position="365"/>
    </location>
</feature>
<keyword evidence="4" id="KW-1185">Reference proteome</keyword>
<dbReference type="AlphaFoldDB" id="A0AAP2YZZ4"/>
<evidence type="ECO:0000313" key="4">
    <source>
        <dbReference type="Proteomes" id="UP001320972"/>
    </source>
</evidence>
<dbReference type="Proteomes" id="UP001320972">
    <property type="component" value="Unassembled WGS sequence"/>
</dbReference>
<name>A0AAP2YZZ4_9EURY</name>
<gene>
    <name evidence="3" type="ORF">OB955_15835</name>
    <name evidence="2" type="ORF">OB960_15095</name>
</gene>
<dbReference type="Pfam" id="PF20176">
    <property type="entry name" value="DUF6541"/>
    <property type="match status" value="1"/>
</dbReference>
<keyword evidence="1" id="KW-0812">Transmembrane</keyword>
<organism evidence="2 5">
    <name type="scientific">Natronoglomus mannanivorans</name>
    <dbReference type="NCBI Taxonomy" id="2979990"/>
    <lineage>
        <taxon>Archaea</taxon>
        <taxon>Methanobacteriati</taxon>
        <taxon>Methanobacteriota</taxon>
        <taxon>Stenosarchaea group</taxon>
        <taxon>Halobacteria</taxon>
        <taxon>Halobacteriales</taxon>
        <taxon>Natrialbaceae</taxon>
        <taxon>Natronoglomus</taxon>
    </lineage>
</organism>
<proteinExistence type="predicted"/>
<evidence type="ECO:0000313" key="5">
    <source>
        <dbReference type="Proteomes" id="UP001321018"/>
    </source>
</evidence>
<evidence type="ECO:0000256" key="1">
    <source>
        <dbReference type="SAM" id="Phobius"/>
    </source>
</evidence>
<keyword evidence="1" id="KW-0472">Membrane</keyword>
<feature type="transmembrane region" description="Helical" evidence="1">
    <location>
        <begin position="168"/>
        <end position="185"/>
    </location>
</feature>
<dbReference type="InterPro" id="IPR046671">
    <property type="entry name" value="DUF6541"/>
</dbReference>
<comment type="caution">
    <text evidence="2">The sequence shown here is derived from an EMBL/GenBank/DDBJ whole genome shotgun (WGS) entry which is preliminary data.</text>
</comment>
<feature type="transmembrane region" description="Helical" evidence="1">
    <location>
        <begin position="68"/>
        <end position="87"/>
    </location>
</feature>
<feature type="transmembrane region" description="Helical" evidence="1">
    <location>
        <begin position="279"/>
        <end position="297"/>
    </location>
</feature>
<dbReference type="EMBL" id="JAOPKA010000010">
    <property type="protein sequence ID" value="MCU4742719.1"/>
    <property type="molecule type" value="Genomic_DNA"/>
</dbReference>
<evidence type="ECO:0000313" key="3">
    <source>
        <dbReference type="EMBL" id="MCU4974198.1"/>
    </source>
</evidence>
<dbReference type="EMBL" id="JAOPKB010000010">
    <property type="protein sequence ID" value="MCU4974198.1"/>
    <property type="molecule type" value="Genomic_DNA"/>
</dbReference>